<dbReference type="InterPro" id="IPR003730">
    <property type="entry name" value="Cu_polyphenol_OxRdtase"/>
</dbReference>
<dbReference type="Proteomes" id="UP000010473">
    <property type="component" value="Chromosome"/>
</dbReference>
<keyword evidence="5" id="KW-0479">Metal-binding</keyword>
<comment type="catalytic activity">
    <reaction evidence="8">
        <text>adenosine + H2O + H(+) = inosine + NH4(+)</text>
        <dbReference type="Rhea" id="RHEA:24408"/>
        <dbReference type="ChEBI" id="CHEBI:15377"/>
        <dbReference type="ChEBI" id="CHEBI:15378"/>
        <dbReference type="ChEBI" id="CHEBI:16335"/>
        <dbReference type="ChEBI" id="CHEBI:17596"/>
        <dbReference type="ChEBI" id="CHEBI:28938"/>
        <dbReference type="EC" id="3.5.4.4"/>
    </reaction>
    <physiologicalReaction direction="left-to-right" evidence="8">
        <dbReference type="Rhea" id="RHEA:24409"/>
    </physiologicalReaction>
</comment>
<dbReference type="PATRIC" id="fig|111780.3.peg.1512"/>
<gene>
    <name evidence="12" type="ordered locus">Sta7437_1451</name>
</gene>
<keyword evidence="13" id="KW-1185">Reference proteome</keyword>
<evidence type="ECO:0000256" key="11">
    <source>
        <dbReference type="RuleBase" id="RU361274"/>
    </source>
</evidence>
<dbReference type="InterPro" id="IPR038371">
    <property type="entry name" value="Cu_polyphenol_OxRdtase_sf"/>
</dbReference>
<comment type="catalytic activity">
    <reaction evidence="10">
        <text>S-methyl-5'-thioadenosine + phosphate = 5-(methylsulfanyl)-alpha-D-ribose 1-phosphate + adenine</text>
        <dbReference type="Rhea" id="RHEA:11852"/>
        <dbReference type="ChEBI" id="CHEBI:16708"/>
        <dbReference type="ChEBI" id="CHEBI:17509"/>
        <dbReference type="ChEBI" id="CHEBI:43474"/>
        <dbReference type="ChEBI" id="CHEBI:58533"/>
        <dbReference type="EC" id="2.4.2.28"/>
    </reaction>
    <physiologicalReaction direction="left-to-right" evidence="10">
        <dbReference type="Rhea" id="RHEA:11853"/>
    </physiologicalReaction>
</comment>
<dbReference type="Gene3D" id="3.60.140.10">
    <property type="entry name" value="CNF1/YfiH-like putative cysteine hydrolases"/>
    <property type="match status" value="1"/>
</dbReference>
<comment type="similarity">
    <text evidence="3 11">Belongs to the purine nucleoside phosphorylase YfiH/LACC1 family.</text>
</comment>
<dbReference type="eggNOG" id="COG1496">
    <property type="taxonomic scope" value="Bacteria"/>
</dbReference>
<comment type="catalytic activity">
    <reaction evidence="9">
        <text>adenosine + phosphate = alpha-D-ribose 1-phosphate + adenine</text>
        <dbReference type="Rhea" id="RHEA:27642"/>
        <dbReference type="ChEBI" id="CHEBI:16335"/>
        <dbReference type="ChEBI" id="CHEBI:16708"/>
        <dbReference type="ChEBI" id="CHEBI:43474"/>
        <dbReference type="ChEBI" id="CHEBI:57720"/>
        <dbReference type="EC" id="2.4.2.1"/>
    </reaction>
    <physiologicalReaction direction="left-to-right" evidence="9">
        <dbReference type="Rhea" id="RHEA:27643"/>
    </physiologicalReaction>
</comment>
<evidence type="ECO:0000256" key="5">
    <source>
        <dbReference type="ARBA" id="ARBA00022723"/>
    </source>
</evidence>
<keyword evidence="7" id="KW-0862">Zinc</keyword>
<comment type="function">
    <text evidence="2">Purine nucleoside enzyme that catalyzes the phosphorolysis of adenosine and inosine nucleosides, yielding D-ribose 1-phosphate and the respective free bases, adenine and hypoxanthine. Also catalyzes the phosphorolysis of S-methyl-5'-thioadenosine into adenine and S-methyl-5-thio-alpha-D-ribose 1-phosphate. Also has adenosine deaminase activity.</text>
</comment>
<protein>
    <recommendedName>
        <fullName evidence="11">Purine nucleoside phosphorylase</fullName>
    </recommendedName>
</protein>
<dbReference type="GO" id="GO:0005507">
    <property type="term" value="F:copper ion binding"/>
    <property type="evidence" value="ECO:0007669"/>
    <property type="project" value="TreeGrafter"/>
</dbReference>
<sequence>MVVSFSIISQTQTLNSDWQWRDWEGLPYLTCGLLQQWQHGFFTQQFYPRIPENLVSILNSEATVHRVKQIHGNQILTPTEILAAKNKANLQESLPGADGVLSDRTTQAVWVASADCNPVLIGDVVTGKVAAIHAGWRGTAQRIVVEAIARLVTHGSSLENLRIAMGPAISGEVYQVTEYVAAEVGTSIIASEEAKTTEEMLIALQNLPDSPILDDSEPGRVRLDVRRVNAIQLEQLGIDPEQIAIAPYCTYQQPDYFFSYRRTNNKQVQWSGIVSYG</sequence>
<dbReference type="RefSeq" id="WP_015192690.1">
    <property type="nucleotide sequence ID" value="NC_019748.1"/>
</dbReference>
<organism evidence="12 13">
    <name type="scientific">Stanieria cyanosphaera (strain ATCC 29371 / PCC 7437)</name>
    <dbReference type="NCBI Taxonomy" id="111780"/>
    <lineage>
        <taxon>Bacteria</taxon>
        <taxon>Bacillati</taxon>
        <taxon>Cyanobacteriota</taxon>
        <taxon>Cyanophyceae</taxon>
        <taxon>Pleurocapsales</taxon>
        <taxon>Dermocarpellaceae</taxon>
        <taxon>Stanieria</taxon>
    </lineage>
</organism>
<evidence type="ECO:0000313" key="12">
    <source>
        <dbReference type="EMBL" id="AFZ35018.1"/>
    </source>
</evidence>
<evidence type="ECO:0000256" key="8">
    <source>
        <dbReference type="ARBA" id="ARBA00047989"/>
    </source>
</evidence>
<dbReference type="CDD" id="cd16833">
    <property type="entry name" value="YfiH"/>
    <property type="match status" value="1"/>
</dbReference>
<dbReference type="InterPro" id="IPR011324">
    <property type="entry name" value="Cytotoxic_necrot_fac-like_cat"/>
</dbReference>
<reference evidence="13" key="1">
    <citation type="journal article" date="2013" name="Proc. Natl. Acad. Sci. U.S.A.">
        <title>Improving the coverage of the cyanobacterial phylum using diversity-driven genome sequencing.</title>
        <authorList>
            <person name="Shih P.M."/>
            <person name="Wu D."/>
            <person name="Latifi A."/>
            <person name="Axen S.D."/>
            <person name="Fewer D.P."/>
            <person name="Talla E."/>
            <person name="Calteau A."/>
            <person name="Cai F."/>
            <person name="Tandeau de Marsac N."/>
            <person name="Rippka R."/>
            <person name="Herdman M."/>
            <person name="Sivonen K."/>
            <person name="Coursin T."/>
            <person name="Laurent T."/>
            <person name="Goodwin L."/>
            <person name="Nolan M."/>
            <person name="Davenport K.W."/>
            <person name="Han C.S."/>
            <person name="Rubin E.M."/>
            <person name="Eisen J.A."/>
            <person name="Woyke T."/>
            <person name="Gugger M."/>
            <person name="Kerfeld C.A."/>
        </authorList>
    </citation>
    <scope>NUCLEOTIDE SEQUENCE [LARGE SCALE GENOMIC DNA]</scope>
    <source>
        <strain evidence="13">ATCC 29371 / PCC 7437</strain>
    </source>
</reference>
<dbReference type="PANTHER" id="PTHR30616:SF2">
    <property type="entry name" value="PURINE NUCLEOSIDE PHOSPHORYLASE LACC1"/>
    <property type="match status" value="1"/>
</dbReference>
<evidence type="ECO:0000256" key="7">
    <source>
        <dbReference type="ARBA" id="ARBA00022833"/>
    </source>
</evidence>
<proteinExistence type="inferred from homology"/>
<evidence type="ECO:0000313" key="13">
    <source>
        <dbReference type="Proteomes" id="UP000010473"/>
    </source>
</evidence>
<evidence type="ECO:0000256" key="1">
    <source>
        <dbReference type="ARBA" id="ARBA00000553"/>
    </source>
</evidence>
<dbReference type="HOGENOM" id="CLU_065784_2_0_3"/>
<evidence type="ECO:0000256" key="3">
    <source>
        <dbReference type="ARBA" id="ARBA00007353"/>
    </source>
</evidence>
<dbReference type="NCBIfam" id="TIGR00726">
    <property type="entry name" value="peptidoglycan editing factor PgeF"/>
    <property type="match status" value="1"/>
</dbReference>
<evidence type="ECO:0000256" key="4">
    <source>
        <dbReference type="ARBA" id="ARBA00022679"/>
    </source>
</evidence>
<comment type="catalytic activity">
    <reaction evidence="1">
        <text>inosine + phosphate = alpha-D-ribose 1-phosphate + hypoxanthine</text>
        <dbReference type="Rhea" id="RHEA:27646"/>
        <dbReference type="ChEBI" id="CHEBI:17368"/>
        <dbReference type="ChEBI" id="CHEBI:17596"/>
        <dbReference type="ChEBI" id="CHEBI:43474"/>
        <dbReference type="ChEBI" id="CHEBI:57720"/>
        <dbReference type="EC" id="2.4.2.1"/>
    </reaction>
    <physiologicalReaction direction="left-to-right" evidence="1">
        <dbReference type="Rhea" id="RHEA:27647"/>
    </physiologicalReaction>
</comment>
<dbReference type="EMBL" id="CP003653">
    <property type="protein sequence ID" value="AFZ35018.1"/>
    <property type="molecule type" value="Genomic_DNA"/>
</dbReference>
<dbReference type="GO" id="GO:0016787">
    <property type="term" value="F:hydrolase activity"/>
    <property type="evidence" value="ECO:0007669"/>
    <property type="project" value="UniProtKB-KW"/>
</dbReference>
<dbReference type="AlphaFoldDB" id="K9XR49"/>
<keyword evidence="6" id="KW-0378">Hydrolase</keyword>
<evidence type="ECO:0000256" key="10">
    <source>
        <dbReference type="ARBA" id="ARBA00049893"/>
    </source>
</evidence>
<dbReference type="PANTHER" id="PTHR30616">
    <property type="entry name" value="UNCHARACTERIZED PROTEIN YFIH"/>
    <property type="match status" value="1"/>
</dbReference>
<evidence type="ECO:0000256" key="9">
    <source>
        <dbReference type="ARBA" id="ARBA00048968"/>
    </source>
</evidence>
<dbReference type="KEGG" id="scs:Sta7437_1451"/>
<evidence type="ECO:0000256" key="6">
    <source>
        <dbReference type="ARBA" id="ARBA00022801"/>
    </source>
</evidence>
<evidence type="ECO:0000256" key="2">
    <source>
        <dbReference type="ARBA" id="ARBA00003215"/>
    </source>
</evidence>
<accession>K9XR49</accession>
<name>K9XR49_STAC7</name>
<dbReference type="GO" id="GO:0017061">
    <property type="term" value="F:S-methyl-5-thioadenosine phosphorylase activity"/>
    <property type="evidence" value="ECO:0007669"/>
    <property type="project" value="UniProtKB-EC"/>
</dbReference>
<dbReference type="SUPFAM" id="SSF64438">
    <property type="entry name" value="CNF1/YfiH-like putative cysteine hydrolases"/>
    <property type="match status" value="1"/>
</dbReference>
<dbReference type="Pfam" id="PF02578">
    <property type="entry name" value="Cu-oxidase_4"/>
    <property type="match status" value="1"/>
</dbReference>
<dbReference type="STRING" id="111780.Sta7437_1451"/>
<keyword evidence="4" id="KW-0808">Transferase</keyword>